<dbReference type="CDD" id="cd03801">
    <property type="entry name" value="GT4_PimA-like"/>
    <property type="match status" value="1"/>
</dbReference>
<dbReference type="Gene3D" id="3.40.50.2000">
    <property type="entry name" value="Glycogen Phosphorylase B"/>
    <property type="match status" value="2"/>
</dbReference>
<dbReference type="SUPFAM" id="SSF53756">
    <property type="entry name" value="UDP-Glycosyltransferase/glycogen phosphorylase"/>
    <property type="match status" value="1"/>
</dbReference>
<dbReference type="EC" id="2.4.-.-" evidence="1"/>
<dbReference type="EMBL" id="SJPS01000004">
    <property type="protein sequence ID" value="TWU25797.1"/>
    <property type="molecule type" value="Genomic_DNA"/>
</dbReference>
<dbReference type="OrthoDB" id="9775208at2"/>
<dbReference type="PANTHER" id="PTHR12526">
    <property type="entry name" value="GLYCOSYLTRANSFERASE"/>
    <property type="match status" value="1"/>
</dbReference>
<dbReference type="Proteomes" id="UP000318437">
    <property type="component" value="Unassembled WGS sequence"/>
</dbReference>
<keyword evidence="1" id="KW-0328">Glycosyltransferase</keyword>
<dbReference type="GO" id="GO:0016757">
    <property type="term" value="F:glycosyltransferase activity"/>
    <property type="evidence" value="ECO:0007669"/>
    <property type="project" value="UniProtKB-KW"/>
</dbReference>
<gene>
    <name evidence="1" type="primary">epsD</name>
    <name evidence="1" type="ORF">Pla144_30090</name>
</gene>
<comment type="caution">
    <text evidence="1">The sequence shown here is derived from an EMBL/GenBank/DDBJ whole genome shotgun (WGS) entry which is preliminary data.</text>
</comment>
<accession>A0A5C6CQA2</accession>
<evidence type="ECO:0000313" key="2">
    <source>
        <dbReference type="Proteomes" id="UP000318437"/>
    </source>
</evidence>
<keyword evidence="2" id="KW-1185">Reference proteome</keyword>
<evidence type="ECO:0000313" key="1">
    <source>
        <dbReference type="EMBL" id="TWU25797.1"/>
    </source>
</evidence>
<sequence>MHYAVPRILSQSGMLEHFYTDICATKSWPRLLHVIPNSVRPQGVQSLLSRKPIGVPAKHTTAFTRLGWTRVRNRSKCKTPADESRLHLASNKEFGRLVVDAGFFGADTTFTYNTASLEIMQAAKQQGLTTFMEQTIAPMTIERRLLADESKRHPDWPYSDTADAYDELIAREYAEWEIADHVLCGSEFVKQGIADLGGPAEKCIVVPYGVDTQRPPEKKISHDGPLRILTVGALGLRKGTPYVLEAADTLKGTAVFKLVGPAEGLPTGREFPSNVEICGAVPRSQVTDFYRWADVLLLPSICEGSATVIYESLAAGLPVICTHNAGSVVKDGVDGFLIAATESSAIVTAVMRLASECELLKNLSLNAAEKAKNYSMRRYGERLVKVMKLKMRMPSV</sequence>
<reference evidence="1 2" key="1">
    <citation type="submission" date="2019-02" db="EMBL/GenBank/DDBJ databases">
        <title>Deep-cultivation of Planctomycetes and their phenomic and genomic characterization uncovers novel biology.</title>
        <authorList>
            <person name="Wiegand S."/>
            <person name="Jogler M."/>
            <person name="Boedeker C."/>
            <person name="Pinto D."/>
            <person name="Vollmers J."/>
            <person name="Rivas-Marin E."/>
            <person name="Kohn T."/>
            <person name="Peeters S.H."/>
            <person name="Heuer A."/>
            <person name="Rast P."/>
            <person name="Oberbeckmann S."/>
            <person name="Bunk B."/>
            <person name="Jeske O."/>
            <person name="Meyerdierks A."/>
            <person name="Storesund J.E."/>
            <person name="Kallscheuer N."/>
            <person name="Luecker S."/>
            <person name="Lage O.M."/>
            <person name="Pohl T."/>
            <person name="Merkel B.J."/>
            <person name="Hornburger P."/>
            <person name="Mueller R.-W."/>
            <person name="Bruemmer F."/>
            <person name="Labrenz M."/>
            <person name="Spormann A.M."/>
            <person name="Op Den Camp H."/>
            <person name="Overmann J."/>
            <person name="Amann R."/>
            <person name="Jetten M.S.M."/>
            <person name="Mascher T."/>
            <person name="Medema M.H."/>
            <person name="Devos D.P."/>
            <person name="Kaster A.-K."/>
            <person name="Ovreas L."/>
            <person name="Rohde M."/>
            <person name="Galperin M.Y."/>
            <person name="Jogler C."/>
        </authorList>
    </citation>
    <scope>NUCLEOTIDE SEQUENCE [LARGE SCALE GENOMIC DNA]</scope>
    <source>
        <strain evidence="1 2">Pla144</strain>
    </source>
</reference>
<organism evidence="1 2">
    <name type="scientific">Bythopirellula polymerisocia</name>
    <dbReference type="NCBI Taxonomy" id="2528003"/>
    <lineage>
        <taxon>Bacteria</taxon>
        <taxon>Pseudomonadati</taxon>
        <taxon>Planctomycetota</taxon>
        <taxon>Planctomycetia</taxon>
        <taxon>Pirellulales</taxon>
        <taxon>Lacipirellulaceae</taxon>
        <taxon>Bythopirellula</taxon>
    </lineage>
</organism>
<dbReference type="RefSeq" id="WP_146451370.1">
    <property type="nucleotide sequence ID" value="NZ_SJPS01000004.1"/>
</dbReference>
<keyword evidence="1" id="KW-0808">Transferase</keyword>
<proteinExistence type="predicted"/>
<protein>
    <submittedName>
        <fullName evidence="1">Putative glycosyltransferase EpsD</fullName>
        <ecNumber evidence="1">2.4.-.-</ecNumber>
    </submittedName>
</protein>
<dbReference type="AlphaFoldDB" id="A0A5C6CQA2"/>
<name>A0A5C6CQA2_9BACT</name>
<dbReference type="Pfam" id="PF13692">
    <property type="entry name" value="Glyco_trans_1_4"/>
    <property type="match status" value="1"/>
</dbReference>